<gene>
    <name evidence="5" type="ORF">EK0264_08490</name>
</gene>
<evidence type="ECO:0000256" key="2">
    <source>
        <dbReference type="ARBA" id="ARBA00022598"/>
    </source>
</evidence>
<dbReference type="Proteomes" id="UP000463857">
    <property type="component" value="Chromosome"/>
</dbReference>
<feature type="domain" description="AMP-binding enzyme C-terminal" evidence="4">
    <location>
        <begin position="429"/>
        <end position="504"/>
    </location>
</feature>
<dbReference type="InterPro" id="IPR020845">
    <property type="entry name" value="AMP-binding_CS"/>
</dbReference>
<proteinExistence type="inferred from homology"/>
<dbReference type="GO" id="GO:0031956">
    <property type="term" value="F:medium-chain fatty acid-CoA ligase activity"/>
    <property type="evidence" value="ECO:0007669"/>
    <property type="project" value="TreeGrafter"/>
</dbReference>
<dbReference type="RefSeq" id="WP_159544673.1">
    <property type="nucleotide sequence ID" value="NZ_CP047156.1"/>
</dbReference>
<evidence type="ECO:0000313" key="5">
    <source>
        <dbReference type="EMBL" id="QHC00314.1"/>
    </source>
</evidence>
<dbReference type="Pfam" id="PF00501">
    <property type="entry name" value="AMP-binding"/>
    <property type="match status" value="1"/>
</dbReference>
<keyword evidence="2" id="KW-0436">Ligase</keyword>
<dbReference type="GO" id="GO:0006631">
    <property type="term" value="P:fatty acid metabolic process"/>
    <property type="evidence" value="ECO:0007669"/>
    <property type="project" value="TreeGrafter"/>
</dbReference>
<dbReference type="Gene3D" id="3.40.50.12780">
    <property type="entry name" value="N-terminal domain of ligase-like"/>
    <property type="match status" value="1"/>
</dbReference>
<dbReference type="InParanoid" id="A0A7L4YN83"/>
<dbReference type="AlphaFoldDB" id="A0A7L4YN83"/>
<dbReference type="InterPro" id="IPR000873">
    <property type="entry name" value="AMP-dep_synth/lig_dom"/>
</dbReference>
<dbReference type="InterPro" id="IPR025110">
    <property type="entry name" value="AMP-bd_C"/>
</dbReference>
<dbReference type="OrthoDB" id="9803968at2"/>
<dbReference type="Gene3D" id="3.30.300.30">
    <property type="match status" value="1"/>
</dbReference>
<evidence type="ECO:0000259" key="3">
    <source>
        <dbReference type="Pfam" id="PF00501"/>
    </source>
</evidence>
<dbReference type="PANTHER" id="PTHR43201:SF5">
    <property type="entry name" value="MEDIUM-CHAIN ACYL-COA LIGASE ACSF2, MITOCHONDRIAL"/>
    <property type="match status" value="1"/>
</dbReference>
<dbReference type="KEGG" id="eke:EK0264_08490"/>
<dbReference type="FunFam" id="3.30.300.30:FF:000008">
    <property type="entry name" value="2,3-dihydroxybenzoate-AMP ligase"/>
    <property type="match status" value="1"/>
</dbReference>
<dbReference type="Pfam" id="PF13193">
    <property type="entry name" value="AMP-binding_C"/>
    <property type="match status" value="1"/>
</dbReference>
<evidence type="ECO:0000259" key="4">
    <source>
        <dbReference type="Pfam" id="PF13193"/>
    </source>
</evidence>
<name>A0A7L4YN83_9ACTN</name>
<dbReference type="PROSITE" id="PS00455">
    <property type="entry name" value="AMP_BINDING"/>
    <property type="match status" value="1"/>
</dbReference>
<keyword evidence="6" id="KW-1185">Reference proteome</keyword>
<dbReference type="EMBL" id="CP047156">
    <property type="protein sequence ID" value="QHC00314.1"/>
    <property type="molecule type" value="Genomic_DNA"/>
</dbReference>
<dbReference type="InterPro" id="IPR042099">
    <property type="entry name" value="ANL_N_sf"/>
</dbReference>
<accession>A0A7L4YN83</accession>
<sequence>MSAQTYHDVLTEQAAAYGDKLFARADSEDGPMTEVSYAEMDRRSRAVAAGLQQLGLEPGERVAIAAPNSVEWLAFFFGAARAGYPVVTLNVRYRQRELDYMLAQSGARVVVSAAEADGFDFIDFYRTFDAPSVTHYFFLGGGEEGQRFADLLGDPDDFTPVALDPASPAAILYTSGTTGQPKGAVLTHASLLASARAQAEHTEHGPDDHMVSLMPLNHVGGMTCSLTASLVTGGGLTMMPAFTPTSALDAIEKYGATRFGGVPTMWRLMLDVPDFSQRNVSSVIQGTIGGSNADPTLCRDIDAGFGGVRLVNLYGLSESSGAAVMSARDDGVDKVSEYVGVPLAGIEARVVDPAGIDVVPGEIGQLQLRGPSIADGYWQLPEQTAEAFGDDGWLNTGDLVVMTEDGHIALRGRSKEMFVQGGYNVYPVEVENLLVSHPQVSMAAGIGIPDPVMGEIGRYFVIRTPNATVSEDELIEFCRGELADYKVPRQIVFVDELPMTPAGKIAKAQLKERS</sequence>
<dbReference type="InterPro" id="IPR045851">
    <property type="entry name" value="AMP-bd_C_sf"/>
</dbReference>
<comment type="similarity">
    <text evidence="1">Belongs to the ATP-dependent AMP-binding enzyme family.</text>
</comment>
<protein>
    <submittedName>
        <fullName evidence="5">AMP-binding protein</fullName>
    </submittedName>
</protein>
<evidence type="ECO:0000256" key="1">
    <source>
        <dbReference type="ARBA" id="ARBA00006432"/>
    </source>
</evidence>
<dbReference type="PANTHER" id="PTHR43201">
    <property type="entry name" value="ACYL-COA SYNTHETASE"/>
    <property type="match status" value="1"/>
</dbReference>
<organism evidence="5 6">
    <name type="scientific">Epidermidibacterium keratini</name>
    <dbReference type="NCBI Taxonomy" id="1891644"/>
    <lineage>
        <taxon>Bacteria</taxon>
        <taxon>Bacillati</taxon>
        <taxon>Actinomycetota</taxon>
        <taxon>Actinomycetes</taxon>
        <taxon>Sporichthyales</taxon>
        <taxon>Sporichthyaceae</taxon>
        <taxon>Epidermidibacterium</taxon>
    </lineage>
</organism>
<dbReference type="SUPFAM" id="SSF56801">
    <property type="entry name" value="Acetyl-CoA synthetase-like"/>
    <property type="match status" value="1"/>
</dbReference>
<evidence type="ECO:0000313" key="6">
    <source>
        <dbReference type="Proteomes" id="UP000463857"/>
    </source>
</evidence>
<feature type="domain" description="AMP-dependent synthetase/ligase" evidence="3">
    <location>
        <begin position="11"/>
        <end position="378"/>
    </location>
</feature>
<reference evidence="5 6" key="1">
    <citation type="journal article" date="2018" name="Int. J. Syst. Evol. Microbiol.">
        <title>Epidermidibacterium keratini gen. nov., sp. nov., a member of the family Sporichthyaceae, isolated from keratin epidermis.</title>
        <authorList>
            <person name="Lee D.G."/>
            <person name="Trujillo M.E."/>
            <person name="Kang S."/>
            <person name="Nam J.J."/>
            <person name="Kim Y.J."/>
        </authorList>
    </citation>
    <scope>NUCLEOTIDE SEQUENCE [LARGE SCALE GENOMIC DNA]</scope>
    <source>
        <strain evidence="5 6">EPI-7</strain>
    </source>
</reference>